<evidence type="ECO:0000313" key="1">
    <source>
        <dbReference type="EMBL" id="WSB66508.1"/>
    </source>
</evidence>
<evidence type="ECO:0000313" key="2">
    <source>
        <dbReference type="Proteomes" id="UP001344251"/>
    </source>
</evidence>
<protein>
    <submittedName>
        <fullName evidence="1">Uncharacterized protein</fullName>
    </submittedName>
</protein>
<sequence>MARSYSRPLCSPRCWAAIRSGRTWLPPDQPGPGRLVLTNGEIAAYRAQMARRTTASS</sequence>
<keyword evidence="2" id="KW-1185">Reference proteome</keyword>
<name>A0ABZ1F861_9ACTN</name>
<dbReference type="RefSeq" id="WP_326615619.1">
    <property type="nucleotide sequence ID" value="NZ_CP109106.1"/>
</dbReference>
<dbReference type="Proteomes" id="UP001344251">
    <property type="component" value="Chromosome"/>
</dbReference>
<organism evidence="1 2">
    <name type="scientific">Streptomyces decoyicus</name>
    <dbReference type="NCBI Taxonomy" id="249567"/>
    <lineage>
        <taxon>Bacteria</taxon>
        <taxon>Bacillati</taxon>
        <taxon>Actinomycetota</taxon>
        <taxon>Actinomycetes</taxon>
        <taxon>Kitasatosporales</taxon>
        <taxon>Streptomycetaceae</taxon>
        <taxon>Streptomyces</taxon>
    </lineage>
</organism>
<proteinExistence type="predicted"/>
<gene>
    <name evidence="1" type="ORF">OG863_00055</name>
</gene>
<dbReference type="EMBL" id="CP109106">
    <property type="protein sequence ID" value="WSB66508.1"/>
    <property type="molecule type" value="Genomic_DNA"/>
</dbReference>
<accession>A0ABZ1F861</accession>
<reference evidence="1 2" key="1">
    <citation type="submission" date="2022-10" db="EMBL/GenBank/DDBJ databases">
        <title>The complete genomes of actinobacterial strains from the NBC collection.</title>
        <authorList>
            <person name="Joergensen T.S."/>
            <person name="Alvarez Arevalo M."/>
            <person name="Sterndorff E.B."/>
            <person name="Faurdal D."/>
            <person name="Vuksanovic O."/>
            <person name="Mourched A.-S."/>
            <person name="Charusanti P."/>
            <person name="Shaw S."/>
            <person name="Blin K."/>
            <person name="Weber T."/>
        </authorList>
    </citation>
    <scope>NUCLEOTIDE SEQUENCE [LARGE SCALE GENOMIC DNA]</scope>
    <source>
        <strain evidence="1 2">NBC 01774</strain>
    </source>
</reference>